<dbReference type="RefSeq" id="WP_169452721.1">
    <property type="nucleotide sequence ID" value="NZ_CP051774.1"/>
</dbReference>
<dbReference type="KEGG" id="luo:HHL09_01420"/>
<dbReference type="Proteomes" id="UP000501812">
    <property type="component" value="Chromosome"/>
</dbReference>
<dbReference type="EMBL" id="CP051774">
    <property type="protein sequence ID" value="QJE94500.1"/>
    <property type="molecule type" value="Genomic_DNA"/>
</dbReference>
<keyword evidence="2" id="KW-1185">Reference proteome</keyword>
<protein>
    <submittedName>
        <fullName evidence="1">Uncharacterized protein</fullName>
    </submittedName>
</protein>
<organism evidence="1 2">
    <name type="scientific">Luteolibacter luteus</name>
    <dbReference type="NCBI Taxonomy" id="2728835"/>
    <lineage>
        <taxon>Bacteria</taxon>
        <taxon>Pseudomonadati</taxon>
        <taxon>Verrucomicrobiota</taxon>
        <taxon>Verrucomicrobiia</taxon>
        <taxon>Verrucomicrobiales</taxon>
        <taxon>Verrucomicrobiaceae</taxon>
        <taxon>Luteolibacter</taxon>
    </lineage>
</organism>
<reference evidence="1 2" key="1">
    <citation type="submission" date="2020-04" db="EMBL/GenBank/DDBJ databases">
        <title>Luteolibacter sp. G-1-1-1 isolated from soil.</title>
        <authorList>
            <person name="Dahal R.H."/>
        </authorList>
    </citation>
    <scope>NUCLEOTIDE SEQUENCE [LARGE SCALE GENOMIC DNA]</scope>
    <source>
        <strain evidence="1 2">G-1-1-1</strain>
    </source>
</reference>
<gene>
    <name evidence="1" type="ORF">HHL09_01420</name>
</gene>
<name>A0A858RDV2_9BACT</name>
<sequence length="64" mass="7115">MATKLDKTLKREITIDEKSYIVTIDPEGLKLTEKGRRKGPELKWKDIVSGDAALSKALNASVED</sequence>
<evidence type="ECO:0000313" key="1">
    <source>
        <dbReference type="EMBL" id="QJE94500.1"/>
    </source>
</evidence>
<dbReference type="AlphaFoldDB" id="A0A858RDV2"/>
<accession>A0A858RDV2</accession>
<evidence type="ECO:0000313" key="2">
    <source>
        <dbReference type="Proteomes" id="UP000501812"/>
    </source>
</evidence>
<proteinExistence type="predicted"/>